<comment type="caution">
    <text evidence="3">The sequence shown here is derived from an EMBL/GenBank/DDBJ whole genome shotgun (WGS) entry which is preliminary data.</text>
</comment>
<evidence type="ECO:0000256" key="1">
    <source>
        <dbReference type="ARBA" id="ARBA00023157"/>
    </source>
</evidence>
<accession>A0A7J8B8W3</accession>
<gene>
    <name evidence="3" type="ORF">HJG63_002769</name>
</gene>
<sequence length="63" mass="7348">MTGTQFKLSDTLEYKCLDGFENRDGNTTGYMVCGEDGWSHLPATVRIFIMIYFLSRIEKFIRM</sequence>
<dbReference type="EMBL" id="JACASE010000018">
    <property type="protein sequence ID" value="KAF6395134.1"/>
    <property type="molecule type" value="Genomic_DNA"/>
</dbReference>
<evidence type="ECO:0000313" key="4">
    <source>
        <dbReference type="Proteomes" id="UP000593571"/>
    </source>
</evidence>
<organism evidence="3 4">
    <name type="scientific">Rousettus aegyptiacus</name>
    <name type="common">Egyptian fruit bat</name>
    <name type="synonym">Pteropus aegyptiacus</name>
    <dbReference type="NCBI Taxonomy" id="9407"/>
    <lineage>
        <taxon>Eukaryota</taxon>
        <taxon>Metazoa</taxon>
        <taxon>Chordata</taxon>
        <taxon>Craniata</taxon>
        <taxon>Vertebrata</taxon>
        <taxon>Euteleostomi</taxon>
        <taxon>Mammalia</taxon>
        <taxon>Eutheria</taxon>
        <taxon>Laurasiatheria</taxon>
        <taxon>Chiroptera</taxon>
        <taxon>Yinpterochiroptera</taxon>
        <taxon>Pteropodoidea</taxon>
        <taxon>Pteropodidae</taxon>
        <taxon>Rousettinae</taxon>
        <taxon>Rousettus</taxon>
    </lineage>
</organism>
<protein>
    <submittedName>
        <fullName evidence="3">Complement factor H related 4</fullName>
    </submittedName>
</protein>
<feature type="domain" description="Sushi" evidence="2">
    <location>
        <begin position="4"/>
        <end position="41"/>
    </location>
</feature>
<keyword evidence="4" id="KW-1185">Reference proteome</keyword>
<dbReference type="Gene3D" id="2.10.70.10">
    <property type="entry name" value="Complement Module, domain 1"/>
    <property type="match status" value="1"/>
</dbReference>
<dbReference type="AlphaFoldDB" id="A0A7J8B8W3"/>
<reference evidence="3 4" key="1">
    <citation type="journal article" date="2020" name="Nature">
        <title>Six reference-quality genomes reveal evolution of bat adaptations.</title>
        <authorList>
            <person name="Jebb D."/>
            <person name="Huang Z."/>
            <person name="Pippel M."/>
            <person name="Hughes G.M."/>
            <person name="Lavrichenko K."/>
            <person name="Devanna P."/>
            <person name="Winkler S."/>
            <person name="Jermiin L.S."/>
            <person name="Skirmuntt E.C."/>
            <person name="Katzourakis A."/>
            <person name="Burkitt-Gray L."/>
            <person name="Ray D.A."/>
            <person name="Sullivan K.A.M."/>
            <person name="Roscito J.G."/>
            <person name="Kirilenko B.M."/>
            <person name="Davalos L.M."/>
            <person name="Corthals A.P."/>
            <person name="Power M.L."/>
            <person name="Jones G."/>
            <person name="Ransome R.D."/>
            <person name="Dechmann D.K.N."/>
            <person name="Locatelli A.G."/>
            <person name="Puechmaille S.J."/>
            <person name="Fedrigo O."/>
            <person name="Jarvis E.D."/>
            <person name="Hiller M."/>
            <person name="Vernes S.C."/>
            <person name="Myers E.W."/>
            <person name="Teeling E.C."/>
        </authorList>
    </citation>
    <scope>NUCLEOTIDE SEQUENCE [LARGE SCALE GENOMIC DNA]</scope>
    <source>
        <strain evidence="3">MRouAeg1</strain>
        <tissue evidence="3">Muscle</tissue>
    </source>
</reference>
<dbReference type="Proteomes" id="UP000593571">
    <property type="component" value="Unassembled WGS sequence"/>
</dbReference>
<proteinExistence type="predicted"/>
<evidence type="ECO:0000313" key="3">
    <source>
        <dbReference type="EMBL" id="KAF6395134.1"/>
    </source>
</evidence>
<keyword evidence="1" id="KW-1015">Disulfide bond</keyword>
<dbReference type="Pfam" id="PF00084">
    <property type="entry name" value="Sushi"/>
    <property type="match status" value="1"/>
</dbReference>
<name>A0A7J8B8W3_ROUAE</name>
<dbReference type="SUPFAM" id="SSF57535">
    <property type="entry name" value="Complement control module/SCR domain"/>
    <property type="match status" value="1"/>
</dbReference>
<dbReference type="InterPro" id="IPR035976">
    <property type="entry name" value="Sushi/SCR/CCP_sf"/>
</dbReference>
<evidence type="ECO:0000259" key="2">
    <source>
        <dbReference type="Pfam" id="PF00084"/>
    </source>
</evidence>
<dbReference type="InterPro" id="IPR000436">
    <property type="entry name" value="Sushi_SCR_CCP_dom"/>
</dbReference>